<keyword evidence="1" id="KW-1133">Transmembrane helix</keyword>
<keyword evidence="1" id="KW-0472">Membrane</keyword>
<dbReference type="STRING" id="299262.BWR18_10605"/>
<evidence type="ECO:0000256" key="1">
    <source>
        <dbReference type="SAM" id="Phobius"/>
    </source>
</evidence>
<proteinExistence type="predicted"/>
<keyword evidence="1" id="KW-0812">Transmembrane</keyword>
<organism evidence="2 3">
    <name type="scientific">Tateyamaria omphalii</name>
    <dbReference type="NCBI Taxonomy" id="299262"/>
    <lineage>
        <taxon>Bacteria</taxon>
        <taxon>Pseudomonadati</taxon>
        <taxon>Pseudomonadota</taxon>
        <taxon>Alphaproteobacteria</taxon>
        <taxon>Rhodobacterales</taxon>
        <taxon>Roseobacteraceae</taxon>
        <taxon>Tateyamaria</taxon>
    </lineage>
</organism>
<dbReference type="KEGG" id="tom:BWR18_10605"/>
<evidence type="ECO:0000313" key="2">
    <source>
        <dbReference type="EMBL" id="APX12080.1"/>
    </source>
</evidence>
<dbReference type="OrthoDB" id="5525128at2"/>
<dbReference type="RefSeq" id="WP_076628106.1">
    <property type="nucleotide sequence ID" value="NZ_CP019312.1"/>
</dbReference>
<feature type="transmembrane region" description="Helical" evidence="1">
    <location>
        <begin position="20"/>
        <end position="38"/>
    </location>
</feature>
<sequence>MNRFLTTFKTSERGAVTVDWVVLCAAVVGLAIAVIYGMNSGTLAIAGNVDTYLESQFFTE</sequence>
<accession>A0A1P8MVF3</accession>
<reference evidence="2 3" key="1">
    <citation type="submission" date="2017-01" db="EMBL/GenBank/DDBJ databases">
        <title>Complete genome of Tateyamaria omphalii DOK1-4 isolated from seawater in Dokdo.</title>
        <authorList>
            <person name="Kim J.H."/>
            <person name="Chi W.-J."/>
        </authorList>
    </citation>
    <scope>NUCLEOTIDE SEQUENCE [LARGE SCALE GENOMIC DNA]</scope>
    <source>
        <strain evidence="2 3">DOK1-4</strain>
    </source>
</reference>
<dbReference type="AlphaFoldDB" id="A0A1P8MVF3"/>
<gene>
    <name evidence="2" type="ORF">BWR18_10605</name>
</gene>
<evidence type="ECO:0008006" key="4">
    <source>
        <dbReference type="Google" id="ProtNLM"/>
    </source>
</evidence>
<dbReference type="EMBL" id="CP019312">
    <property type="protein sequence ID" value="APX12080.1"/>
    <property type="molecule type" value="Genomic_DNA"/>
</dbReference>
<evidence type="ECO:0000313" key="3">
    <source>
        <dbReference type="Proteomes" id="UP000186336"/>
    </source>
</evidence>
<dbReference type="Proteomes" id="UP000186336">
    <property type="component" value="Chromosome"/>
</dbReference>
<name>A0A1P8MVF3_9RHOB</name>
<protein>
    <recommendedName>
        <fullName evidence="4">Pilus assembly protein</fullName>
    </recommendedName>
</protein>
<keyword evidence="3" id="KW-1185">Reference proteome</keyword>